<dbReference type="EMBL" id="JAJSOF020000037">
    <property type="protein sequence ID" value="KAJ4428472.1"/>
    <property type="molecule type" value="Genomic_DNA"/>
</dbReference>
<gene>
    <name evidence="2" type="ORF">ANN_24509</name>
</gene>
<evidence type="ECO:0000313" key="2">
    <source>
        <dbReference type="EMBL" id="KAJ4428472.1"/>
    </source>
</evidence>
<dbReference type="Proteomes" id="UP001148838">
    <property type="component" value="Unassembled WGS sequence"/>
</dbReference>
<proteinExistence type="predicted"/>
<sequence>MKKEAERGTPIKLHSVQEKVAKATKVSLRSFGRIKAELDNIKSGMADTFVTPHKERPRRVRKSSMDGFNENVIRPTVHDFYKTEKQRPTLKKILAKVKTCINFDGSVFTLRKVLKKLGFTWGNKL</sequence>
<name>A0ABQ8S3A2_PERAM</name>
<organism evidence="2 3">
    <name type="scientific">Periplaneta americana</name>
    <name type="common">American cockroach</name>
    <name type="synonym">Blatta americana</name>
    <dbReference type="NCBI Taxonomy" id="6978"/>
    <lineage>
        <taxon>Eukaryota</taxon>
        <taxon>Metazoa</taxon>
        <taxon>Ecdysozoa</taxon>
        <taxon>Arthropoda</taxon>
        <taxon>Hexapoda</taxon>
        <taxon>Insecta</taxon>
        <taxon>Pterygota</taxon>
        <taxon>Neoptera</taxon>
        <taxon>Polyneoptera</taxon>
        <taxon>Dictyoptera</taxon>
        <taxon>Blattodea</taxon>
        <taxon>Blattoidea</taxon>
        <taxon>Blattidae</taxon>
        <taxon>Blattinae</taxon>
        <taxon>Periplaneta</taxon>
    </lineage>
</organism>
<accession>A0ABQ8S3A2</accession>
<reference evidence="2 3" key="1">
    <citation type="journal article" date="2022" name="Allergy">
        <title>Genome assembly and annotation of Periplaneta americana reveal a comprehensive cockroach allergen profile.</title>
        <authorList>
            <person name="Wang L."/>
            <person name="Xiong Q."/>
            <person name="Saelim N."/>
            <person name="Wang L."/>
            <person name="Nong W."/>
            <person name="Wan A.T."/>
            <person name="Shi M."/>
            <person name="Liu X."/>
            <person name="Cao Q."/>
            <person name="Hui J.H.L."/>
            <person name="Sookrung N."/>
            <person name="Leung T.F."/>
            <person name="Tungtrongchitr A."/>
            <person name="Tsui S.K.W."/>
        </authorList>
    </citation>
    <scope>NUCLEOTIDE SEQUENCE [LARGE SCALE GENOMIC DNA]</scope>
    <source>
        <strain evidence="2">PWHHKU_190912</strain>
    </source>
</reference>
<keyword evidence="3" id="KW-1185">Reference proteome</keyword>
<evidence type="ECO:0000256" key="1">
    <source>
        <dbReference type="SAM" id="MobiDB-lite"/>
    </source>
</evidence>
<comment type="caution">
    <text evidence="2">The sequence shown here is derived from an EMBL/GenBank/DDBJ whole genome shotgun (WGS) entry which is preliminary data.</text>
</comment>
<protein>
    <recommendedName>
        <fullName evidence="4">Winged helix-turn helix domain-containing protein</fullName>
    </recommendedName>
</protein>
<feature type="region of interest" description="Disordered" evidence="1">
    <location>
        <begin position="48"/>
        <end position="67"/>
    </location>
</feature>
<evidence type="ECO:0000313" key="3">
    <source>
        <dbReference type="Proteomes" id="UP001148838"/>
    </source>
</evidence>
<evidence type="ECO:0008006" key="4">
    <source>
        <dbReference type="Google" id="ProtNLM"/>
    </source>
</evidence>